<evidence type="ECO:0000313" key="3">
    <source>
        <dbReference type="Proteomes" id="UP000567179"/>
    </source>
</evidence>
<feature type="domain" description="F-box" evidence="1">
    <location>
        <begin position="24"/>
        <end position="58"/>
    </location>
</feature>
<protein>
    <recommendedName>
        <fullName evidence="1">F-box domain-containing protein</fullName>
    </recommendedName>
</protein>
<dbReference type="Gene3D" id="3.80.10.10">
    <property type="entry name" value="Ribonuclease Inhibitor"/>
    <property type="match status" value="1"/>
</dbReference>
<dbReference type="Pfam" id="PF12937">
    <property type="entry name" value="F-box-like"/>
    <property type="match status" value="1"/>
</dbReference>
<evidence type="ECO:0000259" key="1">
    <source>
        <dbReference type="Pfam" id="PF12937"/>
    </source>
</evidence>
<dbReference type="AlphaFoldDB" id="A0A8H5BA09"/>
<organism evidence="2 3">
    <name type="scientific">Psilocybe cf. subviscida</name>
    <dbReference type="NCBI Taxonomy" id="2480587"/>
    <lineage>
        <taxon>Eukaryota</taxon>
        <taxon>Fungi</taxon>
        <taxon>Dikarya</taxon>
        <taxon>Basidiomycota</taxon>
        <taxon>Agaricomycotina</taxon>
        <taxon>Agaricomycetes</taxon>
        <taxon>Agaricomycetidae</taxon>
        <taxon>Agaricales</taxon>
        <taxon>Agaricineae</taxon>
        <taxon>Strophariaceae</taxon>
        <taxon>Psilocybe</taxon>
    </lineage>
</organism>
<dbReference type="CDD" id="cd09917">
    <property type="entry name" value="F-box_SF"/>
    <property type="match status" value="1"/>
</dbReference>
<dbReference type="InterPro" id="IPR036047">
    <property type="entry name" value="F-box-like_dom_sf"/>
</dbReference>
<gene>
    <name evidence="2" type="ORF">D9619_008366</name>
</gene>
<proteinExistence type="predicted"/>
<sequence>MPYKITIVRKLPPQLSSAQLSLLDFPTELLLAIFGQIQSAADLYNVARVCSRLHALALPVFLQRHDTPHPEDEVTAYVTQWDPAHEYGRYPDVLSGLGIANDITKVNRLRFFFQDPASKTSRNIFQQVFHLPYAVRRTYSFLSRLERVDRAEIYLVWDAYFTLSERSINYVPWSELKRWTSSFELMLNAIVERGCTSLTVQYDPAIKPPFQLKQGSRVIKYLSHGKDSDIHWQFERNLQEDRKALAKQPEPVAILSPSARNANCVEHLAVHSPVLFTPPFLKWTLSILRSHSRLTSLSFAYITVGADIWSAVLPLLTSALSTRLTSLSFFRNCTHLAATDLVQFLSSFPELLHLSIDRSLRSRFIDQPQRTLFSASASLCKFSKLQTLQCPVEFLTFVMGGSNPITDPLPSLRRLTVYPCTVTMSPSLFSTSKPPIFITDVLNRILDYARPEGVYCALDAQIEFKEFGSVVRLMEEQRDAINAASEASSISPSSPALIRQVFDARRQKNLPTLSFDHIRHVILFRLVVQDSERTPAAFVCHWLGVLFPKLERLTVTCRLDTHPHDDYEMKEGTRQELMRELRTACPKANTLVVAKKSYNLAQTLIA</sequence>
<dbReference type="InterPro" id="IPR032675">
    <property type="entry name" value="LRR_dom_sf"/>
</dbReference>
<dbReference type="InterPro" id="IPR001810">
    <property type="entry name" value="F-box_dom"/>
</dbReference>
<dbReference type="SUPFAM" id="SSF81383">
    <property type="entry name" value="F-box domain"/>
    <property type="match status" value="1"/>
</dbReference>
<accession>A0A8H5BA09</accession>
<dbReference type="OrthoDB" id="3054030at2759"/>
<dbReference type="EMBL" id="JAACJJ010000029">
    <property type="protein sequence ID" value="KAF5319278.1"/>
    <property type="molecule type" value="Genomic_DNA"/>
</dbReference>
<dbReference type="SUPFAM" id="SSF52047">
    <property type="entry name" value="RNI-like"/>
    <property type="match status" value="1"/>
</dbReference>
<evidence type="ECO:0000313" key="2">
    <source>
        <dbReference type="EMBL" id="KAF5319278.1"/>
    </source>
</evidence>
<keyword evidence="3" id="KW-1185">Reference proteome</keyword>
<comment type="caution">
    <text evidence="2">The sequence shown here is derived from an EMBL/GenBank/DDBJ whole genome shotgun (WGS) entry which is preliminary data.</text>
</comment>
<name>A0A8H5BA09_9AGAR</name>
<dbReference type="Proteomes" id="UP000567179">
    <property type="component" value="Unassembled WGS sequence"/>
</dbReference>
<reference evidence="2 3" key="1">
    <citation type="journal article" date="2020" name="ISME J.">
        <title>Uncovering the hidden diversity of litter-decomposition mechanisms in mushroom-forming fungi.</title>
        <authorList>
            <person name="Floudas D."/>
            <person name="Bentzer J."/>
            <person name="Ahren D."/>
            <person name="Johansson T."/>
            <person name="Persson P."/>
            <person name="Tunlid A."/>
        </authorList>
    </citation>
    <scope>NUCLEOTIDE SEQUENCE [LARGE SCALE GENOMIC DNA]</scope>
    <source>
        <strain evidence="2 3">CBS 101986</strain>
    </source>
</reference>